<protein>
    <submittedName>
        <fullName evidence="5">GntR family transcriptional regulator</fullName>
    </submittedName>
</protein>
<dbReference type="Proteomes" id="UP000578030">
    <property type="component" value="Unassembled WGS sequence"/>
</dbReference>
<name>A0A7W4K597_9PROT</name>
<comment type="caution">
    <text evidence="5">The sequence shown here is derived from an EMBL/GenBank/DDBJ whole genome shotgun (WGS) entry which is preliminary data.</text>
</comment>
<evidence type="ECO:0000313" key="5">
    <source>
        <dbReference type="EMBL" id="MBB2200660.1"/>
    </source>
</evidence>
<evidence type="ECO:0000256" key="1">
    <source>
        <dbReference type="ARBA" id="ARBA00023015"/>
    </source>
</evidence>
<dbReference type="SUPFAM" id="SSF48008">
    <property type="entry name" value="GntR ligand-binding domain-like"/>
    <property type="match status" value="1"/>
</dbReference>
<gene>
    <name evidence="5" type="ORF">HLH28_03530</name>
</gene>
<dbReference type="PANTHER" id="PTHR43537:SF5">
    <property type="entry name" value="UXU OPERON TRANSCRIPTIONAL REGULATOR"/>
    <property type="match status" value="1"/>
</dbReference>
<feature type="domain" description="HTH gntR-type" evidence="4">
    <location>
        <begin position="26"/>
        <end position="93"/>
    </location>
</feature>
<dbReference type="AlphaFoldDB" id="A0A7W4K597"/>
<dbReference type="InterPro" id="IPR036388">
    <property type="entry name" value="WH-like_DNA-bd_sf"/>
</dbReference>
<keyword evidence="6" id="KW-1185">Reference proteome</keyword>
<dbReference type="InterPro" id="IPR000524">
    <property type="entry name" value="Tscrpt_reg_HTH_GntR"/>
</dbReference>
<evidence type="ECO:0000259" key="4">
    <source>
        <dbReference type="PROSITE" id="PS50949"/>
    </source>
</evidence>
<evidence type="ECO:0000256" key="3">
    <source>
        <dbReference type="ARBA" id="ARBA00023163"/>
    </source>
</evidence>
<dbReference type="Gene3D" id="1.10.10.10">
    <property type="entry name" value="Winged helix-like DNA-binding domain superfamily/Winged helix DNA-binding domain"/>
    <property type="match status" value="1"/>
</dbReference>
<organism evidence="5 6">
    <name type="scientific">Gluconacetobacter tumulisoli</name>
    <dbReference type="NCBI Taxonomy" id="1286189"/>
    <lineage>
        <taxon>Bacteria</taxon>
        <taxon>Pseudomonadati</taxon>
        <taxon>Pseudomonadota</taxon>
        <taxon>Alphaproteobacteria</taxon>
        <taxon>Acetobacterales</taxon>
        <taxon>Acetobacteraceae</taxon>
        <taxon>Gluconacetobacter</taxon>
    </lineage>
</organism>
<dbReference type="InterPro" id="IPR008920">
    <property type="entry name" value="TF_FadR/GntR_C"/>
</dbReference>
<dbReference type="SMART" id="SM00345">
    <property type="entry name" value="HTH_GNTR"/>
    <property type="match status" value="1"/>
</dbReference>
<keyword evidence="1" id="KW-0805">Transcription regulation</keyword>
<keyword evidence="2" id="KW-0238">DNA-binding</keyword>
<dbReference type="Gene3D" id="1.20.120.530">
    <property type="entry name" value="GntR ligand-binding domain-like"/>
    <property type="match status" value="1"/>
</dbReference>
<keyword evidence="3" id="KW-0804">Transcription</keyword>
<dbReference type="PANTHER" id="PTHR43537">
    <property type="entry name" value="TRANSCRIPTIONAL REGULATOR, GNTR FAMILY"/>
    <property type="match status" value="1"/>
</dbReference>
<reference evidence="5 6" key="1">
    <citation type="submission" date="2020-04" db="EMBL/GenBank/DDBJ databases">
        <title>Description of novel Gluconacetobacter.</title>
        <authorList>
            <person name="Sombolestani A."/>
        </authorList>
    </citation>
    <scope>NUCLEOTIDE SEQUENCE [LARGE SCALE GENOMIC DNA]</scope>
    <source>
        <strain evidence="5 6">LMG 27802</strain>
    </source>
</reference>
<dbReference type="SUPFAM" id="SSF46785">
    <property type="entry name" value="Winged helix' DNA-binding domain"/>
    <property type="match status" value="1"/>
</dbReference>
<dbReference type="GO" id="GO:0003700">
    <property type="term" value="F:DNA-binding transcription factor activity"/>
    <property type="evidence" value="ECO:0007669"/>
    <property type="project" value="InterPro"/>
</dbReference>
<evidence type="ECO:0000313" key="6">
    <source>
        <dbReference type="Proteomes" id="UP000578030"/>
    </source>
</evidence>
<dbReference type="EMBL" id="JABEQM010000002">
    <property type="protein sequence ID" value="MBB2200660.1"/>
    <property type="molecule type" value="Genomic_DNA"/>
</dbReference>
<accession>A0A7W4K597</accession>
<dbReference type="Pfam" id="PF00392">
    <property type="entry name" value="GntR"/>
    <property type="match status" value="1"/>
</dbReference>
<dbReference type="PRINTS" id="PR00035">
    <property type="entry name" value="HTHGNTR"/>
</dbReference>
<dbReference type="PROSITE" id="PS50949">
    <property type="entry name" value="HTH_GNTR"/>
    <property type="match status" value="1"/>
</dbReference>
<dbReference type="Pfam" id="PF07729">
    <property type="entry name" value="FCD"/>
    <property type="match status" value="1"/>
</dbReference>
<dbReference type="GO" id="GO:0003677">
    <property type="term" value="F:DNA binding"/>
    <property type="evidence" value="ECO:0007669"/>
    <property type="project" value="UniProtKB-KW"/>
</dbReference>
<evidence type="ECO:0000256" key="2">
    <source>
        <dbReference type="ARBA" id="ARBA00023125"/>
    </source>
</evidence>
<proteinExistence type="predicted"/>
<dbReference type="SMART" id="SM00895">
    <property type="entry name" value="FCD"/>
    <property type="match status" value="1"/>
</dbReference>
<dbReference type="InterPro" id="IPR036390">
    <property type="entry name" value="WH_DNA-bd_sf"/>
</dbReference>
<sequence>MGRFFARFDVPVPPSDAGSMSEIRPSLSGEDLYTALRRDMIDSRVQGGTILQEEDIARRYGVSRTPVREALQRLHQDKLIGRKGRFYVVVSPSHDSVREIYEFREAIESASVALCCERADDGQVQDIEACLDAQIKAAQDGKFYEFERLDTQFHVLIAAGGRNELLRRQLEISYDQIWFSRVGNLVSLPDYSLEETLAGHRRILDAIRRRDIGVARAEMNTHLRSAILLSERSRPAERARKKRRTTE</sequence>
<dbReference type="InterPro" id="IPR011711">
    <property type="entry name" value="GntR_C"/>
</dbReference>